<dbReference type="InterPro" id="IPR002347">
    <property type="entry name" value="SDR_fam"/>
</dbReference>
<name>A0A0R1U7N5_9LACO</name>
<dbReference type="GO" id="GO:0016491">
    <property type="term" value="F:oxidoreductase activity"/>
    <property type="evidence" value="ECO:0007669"/>
    <property type="project" value="UniProtKB-KW"/>
</dbReference>
<dbReference type="Pfam" id="PF00106">
    <property type="entry name" value="adh_short"/>
    <property type="match status" value="1"/>
</dbReference>
<sequence length="73" mass="7509">MVVDMKKVALITGATGGLGRALALEHVRHGGDVILVARKATKVHALAAELHQVAPGQQVESVVVDFTAADAAQ</sequence>
<organism evidence="3 4">
    <name type="scientific">Limosilactobacillus ingluviei DSM 15946</name>
    <dbReference type="NCBI Taxonomy" id="1423760"/>
    <lineage>
        <taxon>Bacteria</taxon>
        <taxon>Bacillati</taxon>
        <taxon>Bacillota</taxon>
        <taxon>Bacilli</taxon>
        <taxon>Lactobacillales</taxon>
        <taxon>Lactobacillaceae</taxon>
        <taxon>Limosilactobacillus</taxon>
    </lineage>
</organism>
<dbReference type="EMBL" id="AZFK01000049">
    <property type="protein sequence ID" value="KRL89286.1"/>
    <property type="molecule type" value="Genomic_DNA"/>
</dbReference>
<evidence type="ECO:0000313" key="3">
    <source>
        <dbReference type="EMBL" id="KRL89286.1"/>
    </source>
</evidence>
<dbReference type="PATRIC" id="fig|1423760.3.peg.1886"/>
<dbReference type="Proteomes" id="UP000050816">
    <property type="component" value="Unassembled WGS sequence"/>
</dbReference>
<evidence type="ECO:0000256" key="1">
    <source>
        <dbReference type="ARBA" id="ARBA00006484"/>
    </source>
</evidence>
<gene>
    <name evidence="3" type="ORF">FC43_GL001800</name>
</gene>
<dbReference type="Gene3D" id="3.40.50.720">
    <property type="entry name" value="NAD(P)-binding Rossmann-like Domain"/>
    <property type="match status" value="1"/>
</dbReference>
<dbReference type="PANTHER" id="PTHR43899">
    <property type="entry name" value="RH59310P"/>
    <property type="match status" value="1"/>
</dbReference>
<dbReference type="InterPro" id="IPR036291">
    <property type="entry name" value="NAD(P)-bd_dom_sf"/>
</dbReference>
<dbReference type="SUPFAM" id="SSF51735">
    <property type="entry name" value="NAD(P)-binding Rossmann-fold domains"/>
    <property type="match status" value="1"/>
</dbReference>
<accession>A0A0R1U7N5</accession>
<evidence type="ECO:0000313" key="4">
    <source>
        <dbReference type="Proteomes" id="UP000050816"/>
    </source>
</evidence>
<evidence type="ECO:0000256" key="2">
    <source>
        <dbReference type="ARBA" id="ARBA00023002"/>
    </source>
</evidence>
<comment type="caution">
    <text evidence="3">The sequence shown here is derived from an EMBL/GenBank/DDBJ whole genome shotgun (WGS) entry which is preliminary data.</text>
</comment>
<dbReference type="InterPro" id="IPR051019">
    <property type="entry name" value="VLCFA-Steroid_DH"/>
</dbReference>
<dbReference type="PANTHER" id="PTHR43899:SF13">
    <property type="entry name" value="RH59310P"/>
    <property type="match status" value="1"/>
</dbReference>
<keyword evidence="2" id="KW-0560">Oxidoreductase</keyword>
<reference evidence="3 4" key="1">
    <citation type="journal article" date="2015" name="Genome Announc.">
        <title>Expanding the biotechnology potential of lactobacilli through comparative genomics of 213 strains and associated genera.</title>
        <authorList>
            <person name="Sun Z."/>
            <person name="Harris H.M."/>
            <person name="McCann A."/>
            <person name="Guo C."/>
            <person name="Argimon S."/>
            <person name="Zhang W."/>
            <person name="Yang X."/>
            <person name="Jeffery I.B."/>
            <person name="Cooney J.C."/>
            <person name="Kagawa T.F."/>
            <person name="Liu W."/>
            <person name="Song Y."/>
            <person name="Salvetti E."/>
            <person name="Wrobel A."/>
            <person name="Rasinkangas P."/>
            <person name="Parkhill J."/>
            <person name="Rea M.C."/>
            <person name="O'Sullivan O."/>
            <person name="Ritari J."/>
            <person name="Douillard F.P."/>
            <person name="Paul Ross R."/>
            <person name="Yang R."/>
            <person name="Briner A.E."/>
            <person name="Felis G.E."/>
            <person name="de Vos W.M."/>
            <person name="Barrangou R."/>
            <person name="Klaenhammer T.R."/>
            <person name="Caufield P.W."/>
            <person name="Cui Y."/>
            <person name="Zhang H."/>
            <person name="O'Toole P.W."/>
        </authorList>
    </citation>
    <scope>NUCLEOTIDE SEQUENCE [LARGE SCALE GENOMIC DNA]</scope>
    <source>
        <strain evidence="3 4">DSM 15946</strain>
    </source>
</reference>
<protein>
    <recommendedName>
        <fullName evidence="5">SDR family NAD(P)-dependent oxidoreductase</fullName>
    </recommendedName>
</protein>
<dbReference type="AlphaFoldDB" id="A0A0R1U7N5"/>
<proteinExistence type="inferred from homology"/>
<comment type="similarity">
    <text evidence="1">Belongs to the short-chain dehydrogenases/reductases (SDR) family.</text>
</comment>
<evidence type="ECO:0008006" key="5">
    <source>
        <dbReference type="Google" id="ProtNLM"/>
    </source>
</evidence>